<dbReference type="EMBL" id="JQ031551">
    <property type="protein sequence ID" value="AEY78123.1"/>
    <property type="molecule type" value="Genomic_DNA"/>
</dbReference>
<sequence length="82" mass="9443">MKIIFVDAENVGLHSIQEINARITDKVFVYSNNEQIKILCNDLLFIVMAGYPIGKNQADFYLIAHLSKIISQVRHDEKRNSH</sequence>
<organism evidence="1">
    <name type="scientific">Aliivibrio fischeri</name>
    <name type="common">Vibrio fischeri</name>
    <dbReference type="NCBI Taxonomy" id="668"/>
    <lineage>
        <taxon>Bacteria</taxon>
        <taxon>Pseudomonadati</taxon>
        <taxon>Pseudomonadota</taxon>
        <taxon>Gammaproteobacteria</taxon>
        <taxon>Vibrionales</taxon>
        <taxon>Vibrionaceae</taxon>
        <taxon>Aliivibrio</taxon>
    </lineage>
</organism>
<evidence type="ECO:0008006" key="2">
    <source>
        <dbReference type="Google" id="ProtNLM"/>
    </source>
</evidence>
<proteinExistence type="predicted"/>
<keyword evidence="1" id="KW-0614">Plasmid</keyword>
<dbReference type="AlphaFoldDB" id="H2ERV6"/>
<dbReference type="RefSeq" id="WP_014343729.1">
    <property type="nucleotide sequence ID" value="NC_016853.1"/>
</dbReference>
<evidence type="ECO:0000313" key="1">
    <source>
        <dbReference type="EMBL" id="AEY78123.1"/>
    </source>
</evidence>
<reference evidence="1" key="1">
    <citation type="submission" date="2011-11" db="EMBL/GenBank/DDBJ databases">
        <authorList>
            <person name="Summers A.O."/>
            <person name="Wireman J."/>
            <person name="Williams L.E."/>
        </authorList>
    </citation>
    <scope>NUCLEOTIDE SEQUENCE</scope>
    <source>
        <strain evidence="1">ES657</strain>
        <plasmid evidence="1">pES657-44</plasmid>
    </source>
</reference>
<accession>H2ERV6</accession>
<name>H2ERV6_ALIFS</name>
<protein>
    <recommendedName>
        <fullName evidence="2">NYN domain-containing protein</fullName>
    </recommendedName>
</protein>
<geneLocation type="plasmid" evidence="1">
    <name>pES657-44</name>
</geneLocation>